<accession>B8GE85</accession>
<dbReference type="EMBL" id="CP001338">
    <property type="protein sequence ID" value="ACL17586.1"/>
    <property type="molecule type" value="Genomic_DNA"/>
</dbReference>
<dbReference type="KEGG" id="mpl:Mpal_2301"/>
<evidence type="ECO:0000313" key="1">
    <source>
        <dbReference type="EMBL" id="ACL17586.1"/>
    </source>
</evidence>
<protein>
    <submittedName>
        <fullName evidence="1">Uncharacterized protein</fullName>
    </submittedName>
</protein>
<dbReference type="HOGENOM" id="CLU_3039089_0_0_2"/>
<sequence>MVPVVMSLNWIKQKYRGKRRHVHSRYSDLSVLTSIFEGTTELNRRFGITQNRYK</sequence>
<dbReference type="AlphaFoldDB" id="B8GE85"/>
<dbReference type="Proteomes" id="UP000002457">
    <property type="component" value="Chromosome"/>
</dbReference>
<keyword evidence="2" id="KW-1185">Reference proteome</keyword>
<evidence type="ECO:0000313" key="2">
    <source>
        <dbReference type="Proteomes" id="UP000002457"/>
    </source>
</evidence>
<gene>
    <name evidence="1" type="ordered locus">Mpal_2301</name>
</gene>
<organism evidence="1 2">
    <name type="scientific">Methanosphaerula palustris (strain ATCC BAA-1556 / DSM 19958 / E1-9c)</name>
    <dbReference type="NCBI Taxonomy" id="521011"/>
    <lineage>
        <taxon>Archaea</taxon>
        <taxon>Methanobacteriati</taxon>
        <taxon>Methanobacteriota</taxon>
        <taxon>Stenosarchaea group</taxon>
        <taxon>Methanomicrobia</taxon>
        <taxon>Methanomicrobiales</taxon>
        <taxon>Methanoregulaceae</taxon>
        <taxon>Methanosphaerula</taxon>
    </lineage>
</organism>
<proteinExistence type="predicted"/>
<name>B8GE85_METPE</name>
<reference evidence="1 2" key="1">
    <citation type="journal article" date="2015" name="Genome Announc.">
        <title>Complete Genome Sequence of Methanosphaerula palustris E1-9CT, a Hydrogenotrophic Methanogen Isolated from a Minerotrophic Fen Peatland.</title>
        <authorList>
            <person name="Cadillo-Quiroz H."/>
            <person name="Browne P."/>
            <person name="Kyrpides N."/>
            <person name="Woyke T."/>
            <person name="Goodwin L."/>
            <person name="Detter C."/>
            <person name="Yavitt J.B."/>
            <person name="Zinder S.H."/>
        </authorList>
    </citation>
    <scope>NUCLEOTIDE SEQUENCE [LARGE SCALE GENOMIC DNA]</scope>
    <source>
        <strain evidence="2">ATCC BAA-1556 / DSM 19958 / E1-9c</strain>
    </source>
</reference>